<dbReference type="AlphaFoldDB" id="A0AA88IHL4"/>
<dbReference type="InterPro" id="IPR011042">
    <property type="entry name" value="6-blade_b-propeller_TolB-like"/>
</dbReference>
<organism evidence="5 6">
    <name type="scientific">Artemia franciscana</name>
    <name type="common">Brine shrimp</name>
    <name type="synonym">Artemia sanfranciscana</name>
    <dbReference type="NCBI Taxonomy" id="6661"/>
    <lineage>
        <taxon>Eukaryota</taxon>
        <taxon>Metazoa</taxon>
        <taxon>Ecdysozoa</taxon>
        <taxon>Arthropoda</taxon>
        <taxon>Crustacea</taxon>
        <taxon>Branchiopoda</taxon>
        <taxon>Anostraca</taxon>
        <taxon>Artemiidae</taxon>
        <taxon>Artemia</taxon>
    </lineage>
</organism>
<dbReference type="Proteomes" id="UP001187531">
    <property type="component" value="Unassembled WGS sequence"/>
</dbReference>
<comment type="caution">
    <text evidence="5">The sequence shown here is derived from an EMBL/GenBank/DDBJ whole genome shotgun (WGS) entry which is preliminary data.</text>
</comment>
<feature type="domain" description="Strictosidine synthase conserved region" evidence="4">
    <location>
        <begin position="170"/>
        <end position="252"/>
    </location>
</feature>
<keyword evidence="2" id="KW-0597">Phosphoprotein</keyword>
<dbReference type="GO" id="GO:0016787">
    <property type="term" value="F:hydrolase activity"/>
    <property type="evidence" value="ECO:0007669"/>
    <property type="project" value="TreeGrafter"/>
</dbReference>
<comment type="similarity">
    <text evidence="1">Belongs to the strictosidine synthase family.</text>
</comment>
<evidence type="ECO:0000256" key="1">
    <source>
        <dbReference type="ARBA" id="ARBA00009191"/>
    </source>
</evidence>
<evidence type="ECO:0000256" key="3">
    <source>
        <dbReference type="ARBA" id="ARBA00023180"/>
    </source>
</evidence>
<dbReference type="InterPro" id="IPR018119">
    <property type="entry name" value="Strictosidine_synth_cons-reg"/>
</dbReference>
<dbReference type="Pfam" id="PF03088">
    <property type="entry name" value="Str_synth"/>
    <property type="match status" value="1"/>
</dbReference>
<dbReference type="PANTHER" id="PTHR10426">
    <property type="entry name" value="STRICTOSIDINE SYNTHASE-RELATED"/>
    <property type="match status" value="1"/>
</dbReference>
<keyword evidence="3" id="KW-0325">Glycoprotein</keyword>
<evidence type="ECO:0000313" key="5">
    <source>
        <dbReference type="EMBL" id="KAK2727479.1"/>
    </source>
</evidence>
<evidence type="ECO:0000313" key="6">
    <source>
        <dbReference type="Proteomes" id="UP001187531"/>
    </source>
</evidence>
<dbReference type="EMBL" id="JAVRJZ010000001">
    <property type="protein sequence ID" value="KAK2727479.1"/>
    <property type="molecule type" value="Genomic_DNA"/>
</dbReference>
<dbReference type="PANTHER" id="PTHR10426:SF88">
    <property type="entry name" value="ADIPOCYTE PLASMA MEMBRANE-ASSOCIATED PROTEIN HEMOMUCIN-RELATED"/>
    <property type="match status" value="1"/>
</dbReference>
<gene>
    <name evidence="5" type="ORF">QYM36_008092</name>
</gene>
<dbReference type="SUPFAM" id="SSF63829">
    <property type="entry name" value="Calcium-dependent phosphotriesterase"/>
    <property type="match status" value="1"/>
</dbReference>
<evidence type="ECO:0000259" key="4">
    <source>
        <dbReference type="Pfam" id="PF03088"/>
    </source>
</evidence>
<dbReference type="GO" id="GO:0012505">
    <property type="term" value="C:endomembrane system"/>
    <property type="evidence" value="ECO:0007669"/>
    <property type="project" value="TreeGrafter"/>
</dbReference>
<reference evidence="5" key="1">
    <citation type="submission" date="2023-07" db="EMBL/GenBank/DDBJ databases">
        <title>Chromosome-level genome assembly of Artemia franciscana.</title>
        <authorList>
            <person name="Jo E."/>
        </authorList>
    </citation>
    <scope>NUCLEOTIDE SEQUENCE</scope>
    <source>
        <tissue evidence="5">Whole body</tissue>
    </source>
</reference>
<dbReference type="Gene3D" id="2.120.10.30">
    <property type="entry name" value="TolB, C-terminal domain"/>
    <property type="match status" value="1"/>
</dbReference>
<proteinExistence type="inferred from homology"/>
<evidence type="ECO:0000256" key="2">
    <source>
        <dbReference type="ARBA" id="ARBA00022553"/>
    </source>
</evidence>
<dbReference type="Pfam" id="PF20067">
    <property type="entry name" value="SSL_N"/>
    <property type="match status" value="1"/>
</dbReference>
<sequence>MFRLLRCLVDPVLVLCLIAVLPGIPPYEKLTSYKLPRPFSASGHLSRNNLLASAQNLFVGEIHGPESVVEVEDPKHGVSEVYTGIQGGAILKIVDGGRKYEVVARTGHCEYKWDAKNCGRPLGLRSDGQGNILIADAYKGILRLDPKSGELVTLVNSSEPIEGRPPALPNSVEMASDGVIYWTDSSIYPLHAGAMALFGQATGRLIRYNPATGENNVLMEDLHFANGIQLSPHEDFVVVAECFRHRLTRFFVFFLYLYSHFVRCCSASIIP</sequence>
<accession>A0AA88IHL4</accession>
<keyword evidence="6" id="KW-1185">Reference proteome</keyword>
<name>A0AA88IHL4_ARTSF</name>
<protein>
    <recommendedName>
        <fullName evidence="4">Strictosidine synthase conserved region domain-containing protein</fullName>
    </recommendedName>
</protein>